<dbReference type="Proteomes" id="UP001054945">
    <property type="component" value="Unassembled WGS sequence"/>
</dbReference>
<name>A0AAV4TAQ1_CAEEX</name>
<gene>
    <name evidence="1" type="ORF">CEXT_418721</name>
</gene>
<evidence type="ECO:0000313" key="1">
    <source>
        <dbReference type="EMBL" id="GIY43165.1"/>
    </source>
</evidence>
<proteinExistence type="predicted"/>
<dbReference type="AlphaFoldDB" id="A0AAV4TAQ1"/>
<keyword evidence="2" id="KW-1185">Reference proteome</keyword>
<organism evidence="1 2">
    <name type="scientific">Caerostris extrusa</name>
    <name type="common">Bark spider</name>
    <name type="synonym">Caerostris bankana</name>
    <dbReference type="NCBI Taxonomy" id="172846"/>
    <lineage>
        <taxon>Eukaryota</taxon>
        <taxon>Metazoa</taxon>
        <taxon>Ecdysozoa</taxon>
        <taxon>Arthropoda</taxon>
        <taxon>Chelicerata</taxon>
        <taxon>Arachnida</taxon>
        <taxon>Araneae</taxon>
        <taxon>Araneomorphae</taxon>
        <taxon>Entelegynae</taxon>
        <taxon>Araneoidea</taxon>
        <taxon>Araneidae</taxon>
        <taxon>Caerostris</taxon>
    </lineage>
</organism>
<reference evidence="1 2" key="1">
    <citation type="submission" date="2021-06" db="EMBL/GenBank/DDBJ databases">
        <title>Caerostris extrusa draft genome.</title>
        <authorList>
            <person name="Kono N."/>
            <person name="Arakawa K."/>
        </authorList>
    </citation>
    <scope>NUCLEOTIDE SEQUENCE [LARGE SCALE GENOMIC DNA]</scope>
</reference>
<evidence type="ECO:0000313" key="2">
    <source>
        <dbReference type="Proteomes" id="UP001054945"/>
    </source>
</evidence>
<sequence length="87" mass="9629">MVQKHPFLAMMRLPLINGLFSFLSSLSSGLLQPDFFFSFFFSPGWVLGVEISGVVREVSGGISSRRQDFPQKKYGSVRADGTNIPSL</sequence>
<protein>
    <submittedName>
        <fullName evidence="1">Uncharacterized protein</fullName>
    </submittedName>
</protein>
<accession>A0AAV4TAQ1</accession>
<dbReference type="EMBL" id="BPLR01010944">
    <property type="protein sequence ID" value="GIY43165.1"/>
    <property type="molecule type" value="Genomic_DNA"/>
</dbReference>
<comment type="caution">
    <text evidence="1">The sequence shown here is derived from an EMBL/GenBank/DDBJ whole genome shotgun (WGS) entry which is preliminary data.</text>
</comment>